<organism evidence="1 2">
    <name type="scientific">Leptolyngbya cf. ectocarpi LEGE 11479</name>
    <dbReference type="NCBI Taxonomy" id="1828722"/>
    <lineage>
        <taxon>Bacteria</taxon>
        <taxon>Bacillati</taxon>
        <taxon>Cyanobacteriota</taxon>
        <taxon>Cyanophyceae</taxon>
        <taxon>Leptolyngbyales</taxon>
        <taxon>Leptolyngbyaceae</taxon>
        <taxon>Leptolyngbya group</taxon>
        <taxon>Leptolyngbya</taxon>
    </lineage>
</organism>
<gene>
    <name evidence="1" type="ORF">IQ260_18420</name>
</gene>
<evidence type="ECO:0000313" key="2">
    <source>
        <dbReference type="Proteomes" id="UP000615026"/>
    </source>
</evidence>
<accession>A0A928ZW91</accession>
<keyword evidence="2" id="KW-1185">Reference proteome</keyword>
<dbReference type="RefSeq" id="WP_193994561.1">
    <property type="nucleotide sequence ID" value="NZ_JADEXP010000185.1"/>
</dbReference>
<sequence length="98" mass="11132">MSTPFEQLGIAPDASPKEIKRAYHAKLKEFPAHTHPKEFKAIRAAYDAVRQGSTVTVEEFFKRKPLEASFDDKTLATLREQATAKIQIDLKTLVRLTF</sequence>
<dbReference type="EMBL" id="JADEXP010000185">
    <property type="protein sequence ID" value="MBE9068623.1"/>
    <property type="molecule type" value="Genomic_DNA"/>
</dbReference>
<dbReference type="InterPro" id="IPR036869">
    <property type="entry name" value="J_dom_sf"/>
</dbReference>
<comment type="caution">
    <text evidence="1">The sequence shown here is derived from an EMBL/GenBank/DDBJ whole genome shotgun (WGS) entry which is preliminary data.</text>
</comment>
<dbReference type="Proteomes" id="UP000615026">
    <property type="component" value="Unassembled WGS sequence"/>
</dbReference>
<dbReference type="CDD" id="cd06257">
    <property type="entry name" value="DnaJ"/>
    <property type="match status" value="1"/>
</dbReference>
<proteinExistence type="predicted"/>
<reference evidence="1" key="1">
    <citation type="submission" date="2020-10" db="EMBL/GenBank/DDBJ databases">
        <authorList>
            <person name="Castelo-Branco R."/>
            <person name="Eusebio N."/>
            <person name="Adriana R."/>
            <person name="Vieira A."/>
            <person name="Brugerolle De Fraissinette N."/>
            <person name="Rezende De Castro R."/>
            <person name="Schneider M.P."/>
            <person name="Vasconcelos V."/>
            <person name="Leao P.N."/>
        </authorList>
    </citation>
    <scope>NUCLEOTIDE SEQUENCE</scope>
    <source>
        <strain evidence="1">LEGE 11479</strain>
    </source>
</reference>
<dbReference type="InterPro" id="IPR001623">
    <property type="entry name" value="DnaJ_domain"/>
</dbReference>
<protein>
    <submittedName>
        <fullName evidence="1">Molecular chaperone DnaJ</fullName>
    </submittedName>
</protein>
<evidence type="ECO:0000313" key="1">
    <source>
        <dbReference type="EMBL" id="MBE9068623.1"/>
    </source>
</evidence>
<dbReference type="SUPFAM" id="SSF46565">
    <property type="entry name" value="Chaperone J-domain"/>
    <property type="match status" value="1"/>
</dbReference>
<dbReference type="AlphaFoldDB" id="A0A928ZW91"/>
<name>A0A928ZW91_LEPEC</name>
<dbReference type="Gene3D" id="1.10.287.110">
    <property type="entry name" value="DnaJ domain"/>
    <property type="match status" value="1"/>
</dbReference>